<organism evidence="4 5">
    <name type="scientific">Drosophila lebanonensis</name>
    <name type="common">Fruit fly</name>
    <name type="synonym">Scaptodrosophila lebanonensis</name>
    <dbReference type="NCBI Taxonomy" id="7225"/>
    <lineage>
        <taxon>Eukaryota</taxon>
        <taxon>Metazoa</taxon>
        <taxon>Ecdysozoa</taxon>
        <taxon>Arthropoda</taxon>
        <taxon>Hexapoda</taxon>
        <taxon>Insecta</taxon>
        <taxon>Pterygota</taxon>
        <taxon>Neoptera</taxon>
        <taxon>Endopterygota</taxon>
        <taxon>Diptera</taxon>
        <taxon>Brachycera</taxon>
        <taxon>Muscomorpha</taxon>
        <taxon>Ephydroidea</taxon>
        <taxon>Drosophilidae</taxon>
        <taxon>Scaptodrosophila</taxon>
    </lineage>
</organism>
<dbReference type="RefSeq" id="XP_030376993.1">
    <property type="nucleotide sequence ID" value="XM_030521133.1"/>
</dbReference>
<feature type="chain" id="PRO_5044642731" evidence="2">
    <location>
        <begin position="21"/>
        <end position="407"/>
    </location>
</feature>
<evidence type="ECO:0000259" key="3">
    <source>
        <dbReference type="Pfam" id="PF15918"/>
    </source>
</evidence>
<dbReference type="InterPro" id="IPR031806">
    <property type="entry name" value="DUF4744"/>
</dbReference>
<reference evidence="5 6" key="1">
    <citation type="submission" date="2025-04" db="UniProtKB">
        <authorList>
            <consortium name="RefSeq"/>
        </authorList>
    </citation>
    <scope>IDENTIFICATION</scope>
    <source>
        <strain evidence="5 6">11010-0011.00</strain>
        <tissue evidence="5 6">Whole body</tissue>
    </source>
</reference>
<feature type="domain" description="DUF4744" evidence="3">
    <location>
        <begin position="342"/>
        <end position="394"/>
    </location>
</feature>
<evidence type="ECO:0000256" key="2">
    <source>
        <dbReference type="SAM" id="SignalP"/>
    </source>
</evidence>
<dbReference type="RefSeq" id="XP_030376992.1">
    <property type="nucleotide sequence ID" value="XM_030521132.1"/>
</dbReference>
<evidence type="ECO:0000313" key="6">
    <source>
        <dbReference type="RefSeq" id="XP_030376993.1"/>
    </source>
</evidence>
<keyword evidence="2" id="KW-0732">Signal</keyword>
<gene>
    <name evidence="5 6" type="primary">LOC115625902</name>
</gene>
<evidence type="ECO:0000256" key="1">
    <source>
        <dbReference type="SAM" id="MobiDB-lite"/>
    </source>
</evidence>
<name>A0A6J2TPV8_DROLE</name>
<dbReference type="OrthoDB" id="8030445at2759"/>
<feature type="region of interest" description="Disordered" evidence="1">
    <location>
        <begin position="218"/>
        <end position="245"/>
    </location>
</feature>
<dbReference type="Proteomes" id="UP000504634">
    <property type="component" value="Unplaced"/>
</dbReference>
<feature type="region of interest" description="Disordered" evidence="1">
    <location>
        <begin position="290"/>
        <end position="376"/>
    </location>
</feature>
<feature type="compositionally biased region" description="Pro residues" evidence="1">
    <location>
        <begin position="302"/>
        <end position="321"/>
    </location>
</feature>
<proteinExistence type="predicted"/>
<dbReference type="GeneID" id="115625902"/>
<keyword evidence="4" id="KW-1185">Reference proteome</keyword>
<protein>
    <submittedName>
        <fullName evidence="5 6">Extensin</fullName>
    </submittedName>
</protein>
<sequence length="407" mass="43984">MIVRSEIYGLLLLAVALTQAHFPEYCAECEQEIWEQVPCRDVPTTTVPSVITTTSTISPPVTPPTTVGPGTTATPPPEATTQVYYSSTIAPPVNLPYDGIASLPAFKKCYCDCKLGCKDFCRKIAISGPKQQLTQISAVRDYAPGGQIEYSHVHQRKYFPKYAPSLPSYHREEAAPAAAVPYPLTYHEAPAPSSSVGNNINAPNYTLEELAHLLSNAYGNRKGYPPSPQPQPEPEPQPQPQHPVYYSPVVSKAKHVANYKVSASAVANGGIVKTQIKTPYVTEEHVVTSAPPPAYESSSPYPIAPPPPPPPPAIEPKPYSLPPSESKSYNLPPSEPKSYSLPPSETESYPMPQPVAESKAYAPPPESSSLQTKPGTTFDMAIDNYLKDYGYGNNAIGNNVIGPYANY</sequence>
<accession>A0A6J2TPV8</accession>
<dbReference type="Pfam" id="PF15918">
    <property type="entry name" value="DUF4744"/>
    <property type="match status" value="1"/>
</dbReference>
<feature type="signal peptide" evidence="2">
    <location>
        <begin position="1"/>
        <end position="20"/>
    </location>
</feature>
<evidence type="ECO:0000313" key="5">
    <source>
        <dbReference type="RefSeq" id="XP_030376992.1"/>
    </source>
</evidence>
<evidence type="ECO:0000313" key="4">
    <source>
        <dbReference type="Proteomes" id="UP000504634"/>
    </source>
</evidence>
<dbReference type="AlphaFoldDB" id="A0A6J2TPV8"/>
<feature type="compositionally biased region" description="Pro residues" evidence="1">
    <location>
        <begin position="225"/>
        <end position="241"/>
    </location>
</feature>
<feature type="compositionally biased region" description="Low complexity" evidence="1">
    <location>
        <begin position="54"/>
        <end position="73"/>
    </location>
</feature>
<feature type="region of interest" description="Disordered" evidence="1">
    <location>
        <begin position="54"/>
        <end position="77"/>
    </location>
</feature>